<comment type="caution">
    <text evidence="1">The sequence shown here is derived from an EMBL/GenBank/DDBJ whole genome shotgun (WGS) entry which is preliminary data.</text>
</comment>
<dbReference type="EMBL" id="REGN01004607">
    <property type="protein sequence ID" value="RNA16857.1"/>
    <property type="molecule type" value="Genomic_DNA"/>
</dbReference>
<evidence type="ECO:0000313" key="1">
    <source>
        <dbReference type="EMBL" id="RNA16857.1"/>
    </source>
</evidence>
<name>A0A3M7QZT4_BRAPC</name>
<protein>
    <submittedName>
        <fullName evidence="1">Uncharacterized protein</fullName>
    </submittedName>
</protein>
<organism evidence="1 2">
    <name type="scientific">Brachionus plicatilis</name>
    <name type="common">Marine rotifer</name>
    <name type="synonym">Brachionus muelleri</name>
    <dbReference type="NCBI Taxonomy" id="10195"/>
    <lineage>
        <taxon>Eukaryota</taxon>
        <taxon>Metazoa</taxon>
        <taxon>Spiralia</taxon>
        <taxon>Gnathifera</taxon>
        <taxon>Rotifera</taxon>
        <taxon>Eurotatoria</taxon>
        <taxon>Monogononta</taxon>
        <taxon>Pseudotrocha</taxon>
        <taxon>Ploima</taxon>
        <taxon>Brachionidae</taxon>
        <taxon>Brachionus</taxon>
    </lineage>
</organism>
<dbReference type="AlphaFoldDB" id="A0A3M7QZT4"/>
<dbReference type="Proteomes" id="UP000276133">
    <property type="component" value="Unassembled WGS sequence"/>
</dbReference>
<evidence type="ECO:0000313" key="2">
    <source>
        <dbReference type="Proteomes" id="UP000276133"/>
    </source>
</evidence>
<reference evidence="1 2" key="1">
    <citation type="journal article" date="2018" name="Sci. Rep.">
        <title>Genomic signatures of local adaptation to the degree of environmental predictability in rotifers.</title>
        <authorList>
            <person name="Franch-Gras L."/>
            <person name="Hahn C."/>
            <person name="Garcia-Roger E.M."/>
            <person name="Carmona M.J."/>
            <person name="Serra M."/>
            <person name="Gomez A."/>
        </authorList>
    </citation>
    <scope>NUCLEOTIDE SEQUENCE [LARGE SCALE GENOMIC DNA]</scope>
    <source>
        <strain evidence="1">HYR1</strain>
    </source>
</reference>
<accession>A0A3M7QZT4</accession>
<gene>
    <name evidence="1" type="ORF">BpHYR1_038753</name>
</gene>
<proteinExistence type="predicted"/>
<keyword evidence="2" id="KW-1185">Reference proteome</keyword>
<sequence length="81" mass="9183">MSSNSHLSFLLAIFSTHSFTTLLVLAIPSKFVSSGIRNFVLAIIDPLCVKRKGKSSQNLIIRIKRKNQFFPKQLLDMSMEK</sequence>